<keyword evidence="9 13" id="KW-0472">Membrane</keyword>
<comment type="subcellular location">
    <subcellularLocation>
        <location evidence="1">Cell inner membrane</location>
        <topology evidence="1">Multi-pass membrane protein</topology>
    </subcellularLocation>
    <subcellularLocation>
        <location evidence="13">Cell membrane</location>
        <topology evidence="13">Multi-pass membrane protein</topology>
    </subcellularLocation>
</comment>
<evidence type="ECO:0000256" key="5">
    <source>
        <dbReference type="ARBA" id="ARBA00022475"/>
    </source>
</evidence>
<keyword evidence="5 13" id="KW-1003">Cell membrane</keyword>
<dbReference type="InterPro" id="IPR019998">
    <property type="entry name" value="Membr_insert_YidC"/>
</dbReference>
<evidence type="ECO:0000256" key="10">
    <source>
        <dbReference type="ARBA" id="ARBA00023186"/>
    </source>
</evidence>
<feature type="transmembrane region" description="Helical" evidence="13">
    <location>
        <begin position="6"/>
        <end position="24"/>
    </location>
</feature>
<dbReference type="CDD" id="cd20070">
    <property type="entry name" value="5TM_YidC_Alb3"/>
    <property type="match status" value="1"/>
</dbReference>
<dbReference type="Pfam" id="PF02096">
    <property type="entry name" value="60KD_IMP"/>
    <property type="match status" value="1"/>
</dbReference>
<dbReference type="Gene3D" id="2.70.98.90">
    <property type="match status" value="1"/>
</dbReference>
<dbReference type="NCBIfam" id="NF002356">
    <property type="entry name" value="PRK01318.2-3"/>
    <property type="match status" value="1"/>
</dbReference>
<dbReference type="CDD" id="cd19961">
    <property type="entry name" value="EcYidC-like_peri"/>
    <property type="match status" value="1"/>
</dbReference>
<evidence type="ECO:0000256" key="8">
    <source>
        <dbReference type="ARBA" id="ARBA00022989"/>
    </source>
</evidence>
<reference evidence="16 17" key="1">
    <citation type="submission" date="2020-10" db="EMBL/GenBank/DDBJ databases">
        <title>Connecting structure to function with the recovery of over 1000 high-quality activated sludge metagenome-assembled genomes encoding full-length rRNA genes using long-read sequencing.</title>
        <authorList>
            <person name="Singleton C.M."/>
            <person name="Petriglieri F."/>
            <person name="Kristensen J.M."/>
            <person name="Kirkegaard R.H."/>
            <person name="Michaelsen T.Y."/>
            <person name="Andersen M.H."/>
            <person name="Karst S.M."/>
            <person name="Dueholm M.S."/>
            <person name="Nielsen P.H."/>
            <person name="Albertsen M."/>
        </authorList>
    </citation>
    <scope>NUCLEOTIDE SEQUENCE [LARGE SCALE GENOMIC DNA]</scope>
    <source>
        <strain evidence="16">Ribe_18-Q3-R11-54_BAT3C.373</strain>
    </source>
</reference>
<organism evidence="16 17">
    <name type="scientific">Candidatus Defluviibacterium haderslevense</name>
    <dbReference type="NCBI Taxonomy" id="2981993"/>
    <lineage>
        <taxon>Bacteria</taxon>
        <taxon>Pseudomonadati</taxon>
        <taxon>Bacteroidota</taxon>
        <taxon>Saprospiria</taxon>
        <taxon>Saprospirales</taxon>
        <taxon>Saprospiraceae</taxon>
        <taxon>Candidatus Defluviibacterium</taxon>
    </lineage>
</organism>
<comment type="caution">
    <text evidence="16">The sequence shown here is derived from an EMBL/GenBank/DDBJ whole genome shotgun (WGS) entry which is preliminary data.</text>
</comment>
<dbReference type="AlphaFoldDB" id="A0A9D7S8E6"/>
<evidence type="ECO:0000256" key="2">
    <source>
        <dbReference type="ARBA" id="ARBA00010527"/>
    </source>
</evidence>
<proteinExistence type="inferred from homology"/>
<dbReference type="InterPro" id="IPR028055">
    <property type="entry name" value="YidC/Oxa/ALB_C"/>
</dbReference>
<evidence type="ECO:0000256" key="9">
    <source>
        <dbReference type="ARBA" id="ARBA00023136"/>
    </source>
</evidence>
<keyword evidence="4 13" id="KW-0813">Transport</keyword>
<comment type="function">
    <text evidence="13">Required for the insertion and/or proper folding and/or complex formation of integral membrane proteins into the membrane. Involved in integration of membrane proteins that insert both dependently and independently of the Sec translocase complex, as well as at least some lipoproteins. Aids folding of multispanning membrane proteins.</text>
</comment>
<dbReference type="Pfam" id="PF14849">
    <property type="entry name" value="YidC_periplas"/>
    <property type="match status" value="1"/>
</dbReference>
<evidence type="ECO:0000256" key="4">
    <source>
        <dbReference type="ARBA" id="ARBA00022448"/>
    </source>
</evidence>
<evidence type="ECO:0000256" key="3">
    <source>
        <dbReference type="ARBA" id="ARBA00015325"/>
    </source>
</evidence>
<sequence>MERNHIIGFVLIFAILMLWSEFFFKPSMVEKANEKRFADSMALVKTVNPAEQIKDTSSVLNSTDTIRTTDSTAQVVVPEKEIYLKNSLAEFTFSNKGGSIKRVKLNNYHKIKVGENHKEEKIDLYLLEDAKNKFDYEISGNQGKIHTSTLNFDVIQNTDTKLTLTAQLPGGGAFTQDYTLSADNYNLNYSIRLEGLNNNNDVVLYWENYLDKLEKNYEYEKFYTSIYYKAKETNSDYCSCRKDDKKELSGKPIEWFSHSNQFFNSSLIPKTGFKQGTFETVMLPENSDDLKLLKSTVAIPFNDLNAKNFEMQFYIGPNEYPRLKAYNNNLQDIIPYGWSIFGTINRYLILPLFLFLKNFFGSMGLIILLMTLIVKLFVFPLAYKMLKSQAKMAALKPEIEKLKSKHKDDAQQQQVETMKMYNEFGVNPLGGCFPLLLQMPIWIALYRFFPATIDFRQASFLWAADLTSYDEFLYLPFSIPFFGNTLSLFAFLWVISTVIFTYYSSKTMDFSANPAMLYMQYLMPFIFWFMFNKTAAGLTCYMFFSNLLNIAQTIVGKNYLFDSDKIRDTLELNKSKPKKKGGFQAKLETMMKEQQRIQQEKAKNKK</sequence>
<dbReference type="InterPro" id="IPR047196">
    <property type="entry name" value="YidC_ALB_C"/>
</dbReference>
<protein>
    <recommendedName>
        <fullName evidence="3 13">Membrane protein insertase YidC</fullName>
    </recommendedName>
    <alternativeName>
        <fullName evidence="12 13">Foldase YidC</fullName>
    </alternativeName>
    <alternativeName>
        <fullName evidence="13">Membrane protein YidC</fullName>
    </alternativeName>
    <alternativeName>
        <fullName evidence="11 13">membrane integrase YidC</fullName>
    </alternativeName>
</protein>
<dbReference type="GO" id="GO:0005886">
    <property type="term" value="C:plasma membrane"/>
    <property type="evidence" value="ECO:0007669"/>
    <property type="project" value="UniProtKB-SubCell"/>
</dbReference>
<evidence type="ECO:0000256" key="6">
    <source>
        <dbReference type="ARBA" id="ARBA00022692"/>
    </source>
</evidence>
<name>A0A9D7S8E6_9BACT</name>
<dbReference type="InterPro" id="IPR001708">
    <property type="entry name" value="YidC/ALB3/OXA1/COX18"/>
</dbReference>
<gene>
    <name evidence="13 16" type="primary">yidC</name>
    <name evidence="16" type="ORF">IPO85_10145</name>
</gene>
<evidence type="ECO:0000256" key="1">
    <source>
        <dbReference type="ARBA" id="ARBA00004429"/>
    </source>
</evidence>
<dbReference type="InterPro" id="IPR028053">
    <property type="entry name" value="Membr_insert_YidC_N"/>
</dbReference>
<evidence type="ECO:0000256" key="13">
    <source>
        <dbReference type="HAMAP-Rule" id="MF_01810"/>
    </source>
</evidence>
<dbReference type="NCBIfam" id="TIGR03593">
    <property type="entry name" value="yidC_nterm"/>
    <property type="match status" value="1"/>
</dbReference>
<feature type="transmembrane region" description="Helical" evidence="13">
    <location>
        <begin position="333"/>
        <end position="356"/>
    </location>
</feature>
<evidence type="ECO:0000313" key="17">
    <source>
        <dbReference type="Proteomes" id="UP000808349"/>
    </source>
</evidence>
<keyword evidence="7 13" id="KW-0653">Protein transport</keyword>
<evidence type="ECO:0000256" key="12">
    <source>
        <dbReference type="ARBA" id="ARBA00033342"/>
    </source>
</evidence>
<feature type="domain" description="Membrane insertase YidC N-terminal" evidence="15">
    <location>
        <begin position="83"/>
        <end position="341"/>
    </location>
</feature>
<feature type="transmembrane region" description="Helical" evidence="13">
    <location>
        <begin position="515"/>
        <end position="531"/>
    </location>
</feature>
<keyword evidence="6 13" id="KW-0812">Transmembrane</keyword>
<feature type="transmembrane region" description="Helical" evidence="13">
    <location>
        <begin position="481"/>
        <end position="503"/>
    </location>
</feature>
<dbReference type="PANTHER" id="PTHR12428">
    <property type="entry name" value="OXA1"/>
    <property type="match status" value="1"/>
</dbReference>
<dbReference type="EMBL" id="JADKFW010000005">
    <property type="protein sequence ID" value="MBK9717857.1"/>
    <property type="molecule type" value="Genomic_DNA"/>
</dbReference>
<dbReference type="Proteomes" id="UP000808349">
    <property type="component" value="Unassembled WGS sequence"/>
</dbReference>
<keyword evidence="8 13" id="KW-1133">Transmembrane helix</keyword>
<comment type="subunit">
    <text evidence="13">Interacts with the Sec translocase complex via SecD. Specifically interacts with transmembrane segments of nascent integral membrane proteins during membrane integration.</text>
</comment>
<dbReference type="NCBIfam" id="TIGR03592">
    <property type="entry name" value="yidC_oxa1_cterm"/>
    <property type="match status" value="1"/>
</dbReference>
<evidence type="ECO:0000313" key="16">
    <source>
        <dbReference type="EMBL" id="MBK9717857.1"/>
    </source>
</evidence>
<comment type="similarity">
    <text evidence="2 13">Belongs to the OXA1/ALB3/YidC family. Type 1 subfamily.</text>
</comment>
<dbReference type="PANTHER" id="PTHR12428:SF65">
    <property type="entry name" value="CYTOCHROME C OXIDASE ASSEMBLY PROTEIN COX18, MITOCHONDRIAL"/>
    <property type="match status" value="1"/>
</dbReference>
<dbReference type="GO" id="GO:0051205">
    <property type="term" value="P:protein insertion into membrane"/>
    <property type="evidence" value="ECO:0007669"/>
    <property type="project" value="TreeGrafter"/>
</dbReference>
<feature type="transmembrane region" description="Helical" evidence="13">
    <location>
        <begin position="362"/>
        <end position="383"/>
    </location>
</feature>
<evidence type="ECO:0000259" key="14">
    <source>
        <dbReference type="Pfam" id="PF02096"/>
    </source>
</evidence>
<keyword evidence="10 13" id="KW-0143">Chaperone</keyword>
<evidence type="ECO:0000259" key="15">
    <source>
        <dbReference type="Pfam" id="PF14849"/>
    </source>
</evidence>
<dbReference type="HAMAP" id="MF_01810">
    <property type="entry name" value="YidC_type1"/>
    <property type="match status" value="1"/>
</dbReference>
<feature type="transmembrane region" description="Helical" evidence="13">
    <location>
        <begin position="428"/>
        <end position="449"/>
    </location>
</feature>
<dbReference type="PRINTS" id="PR00701">
    <property type="entry name" value="60KDINNERMP"/>
</dbReference>
<evidence type="ECO:0000256" key="7">
    <source>
        <dbReference type="ARBA" id="ARBA00022927"/>
    </source>
</evidence>
<feature type="domain" description="Membrane insertase YidC/Oxa/ALB C-terminal" evidence="14">
    <location>
        <begin position="364"/>
        <end position="555"/>
    </location>
</feature>
<dbReference type="GO" id="GO:0015031">
    <property type="term" value="P:protein transport"/>
    <property type="evidence" value="ECO:0007669"/>
    <property type="project" value="UniProtKB-KW"/>
</dbReference>
<dbReference type="InterPro" id="IPR038221">
    <property type="entry name" value="YidC_periplasmic_sf"/>
</dbReference>
<accession>A0A9D7S8E6</accession>
<dbReference type="GO" id="GO:0032977">
    <property type="term" value="F:membrane insertase activity"/>
    <property type="evidence" value="ECO:0007669"/>
    <property type="project" value="InterPro"/>
</dbReference>
<evidence type="ECO:0000256" key="11">
    <source>
        <dbReference type="ARBA" id="ARBA00033245"/>
    </source>
</evidence>